<evidence type="ECO:0000256" key="3">
    <source>
        <dbReference type="ARBA" id="ARBA00022737"/>
    </source>
</evidence>
<name>A0A813VFD0_9BILA</name>
<gene>
    <name evidence="11" type="ORF">JXQ802_LOCUS5879</name>
    <name evidence="12" type="ORF">JXQ802_LOCUS5926</name>
    <name evidence="10" type="ORF">PYM288_LOCUS2884</name>
</gene>
<keyword evidence="5" id="KW-0862">Zinc</keyword>
<dbReference type="Gene3D" id="3.30.160.60">
    <property type="entry name" value="Classic Zinc Finger"/>
    <property type="match status" value="3"/>
</dbReference>
<feature type="domain" description="C2H2-type" evidence="9">
    <location>
        <begin position="278"/>
        <end position="305"/>
    </location>
</feature>
<dbReference type="GO" id="GO:0000981">
    <property type="term" value="F:DNA-binding transcription factor activity, RNA polymerase II-specific"/>
    <property type="evidence" value="ECO:0007669"/>
    <property type="project" value="TreeGrafter"/>
</dbReference>
<dbReference type="FunFam" id="3.30.160.60:FF:000125">
    <property type="entry name" value="Putative zinc finger protein 143"/>
    <property type="match status" value="1"/>
</dbReference>
<dbReference type="EMBL" id="CAJNOL010000090">
    <property type="protein sequence ID" value="CAF0835864.1"/>
    <property type="molecule type" value="Genomic_DNA"/>
</dbReference>
<accession>A0A813VFD0</accession>
<keyword evidence="6" id="KW-0539">Nucleus</keyword>
<feature type="domain" description="C2H2-type" evidence="9">
    <location>
        <begin position="218"/>
        <end position="247"/>
    </location>
</feature>
<dbReference type="PROSITE" id="PS00028">
    <property type="entry name" value="ZINC_FINGER_C2H2_1"/>
    <property type="match status" value="3"/>
</dbReference>
<dbReference type="PROSITE" id="PS50157">
    <property type="entry name" value="ZINC_FINGER_C2H2_2"/>
    <property type="match status" value="3"/>
</dbReference>
<dbReference type="Proteomes" id="UP000663870">
    <property type="component" value="Unassembled WGS sequence"/>
</dbReference>
<comment type="caution">
    <text evidence="12">The sequence shown here is derived from an EMBL/GenBank/DDBJ whole genome shotgun (WGS) entry which is preliminary data.</text>
</comment>
<dbReference type="FunFam" id="3.30.160.60:FF:000358">
    <property type="entry name" value="zinc finger protein 24"/>
    <property type="match status" value="1"/>
</dbReference>
<protein>
    <recommendedName>
        <fullName evidence="9">C2H2-type domain-containing protein</fullName>
    </recommendedName>
</protein>
<sequence>MIQLAPSISSLSFKTSIKQSEAISLPETKPIIHSQQSSLIRMNHTDKTTQEINATSTVSVQDAELLLSFSSNAQKPRKLHPKFRPYFGETTNTPLLSFDNLTLSNNSEIMPRKGSLSSTSDESLSDISSTPCTSPCPSSNDDCHSSLSSSNSTTRFSPPITDTNNPEYHILYLNLNGAYLPIAQTSFIIQTTSKSTNTPISKPKTNTQLLKSDRKKNYICSHPGCSKSYFKSSHLKAHVRLHTGEKPFSCSWPNCDKTFARSDELSRHRRRHTGEKKHVCPVCQKAFIRSDHLAKHQKRHTKTTSLF</sequence>
<proteinExistence type="predicted"/>
<dbReference type="EMBL" id="CAJNOH010000020">
    <property type="protein sequence ID" value="CAF0766697.1"/>
    <property type="molecule type" value="Genomic_DNA"/>
</dbReference>
<evidence type="ECO:0000313" key="11">
    <source>
        <dbReference type="EMBL" id="CAF0834907.1"/>
    </source>
</evidence>
<dbReference type="AlphaFoldDB" id="A0A813VFD0"/>
<dbReference type="FunFam" id="3.30.160.60:FF:000018">
    <property type="entry name" value="Krueppel-like factor 15"/>
    <property type="match status" value="1"/>
</dbReference>
<dbReference type="GO" id="GO:0008270">
    <property type="term" value="F:zinc ion binding"/>
    <property type="evidence" value="ECO:0007669"/>
    <property type="project" value="UniProtKB-KW"/>
</dbReference>
<evidence type="ECO:0000256" key="8">
    <source>
        <dbReference type="SAM" id="MobiDB-lite"/>
    </source>
</evidence>
<dbReference type="Pfam" id="PF00096">
    <property type="entry name" value="zf-C2H2"/>
    <property type="match status" value="3"/>
</dbReference>
<evidence type="ECO:0000256" key="2">
    <source>
        <dbReference type="ARBA" id="ARBA00022723"/>
    </source>
</evidence>
<dbReference type="Proteomes" id="UP000663854">
    <property type="component" value="Unassembled WGS sequence"/>
</dbReference>
<evidence type="ECO:0000256" key="1">
    <source>
        <dbReference type="ARBA" id="ARBA00004123"/>
    </source>
</evidence>
<dbReference type="GO" id="GO:0000978">
    <property type="term" value="F:RNA polymerase II cis-regulatory region sequence-specific DNA binding"/>
    <property type="evidence" value="ECO:0007669"/>
    <property type="project" value="TreeGrafter"/>
</dbReference>
<evidence type="ECO:0000313" key="10">
    <source>
        <dbReference type="EMBL" id="CAF0766697.1"/>
    </source>
</evidence>
<evidence type="ECO:0000256" key="7">
    <source>
        <dbReference type="PROSITE-ProRule" id="PRU00042"/>
    </source>
</evidence>
<dbReference type="PANTHER" id="PTHR23235:SF120">
    <property type="entry name" value="KRUPPEL-LIKE FACTOR 15"/>
    <property type="match status" value="1"/>
</dbReference>
<evidence type="ECO:0000256" key="4">
    <source>
        <dbReference type="ARBA" id="ARBA00022771"/>
    </source>
</evidence>
<evidence type="ECO:0000259" key="9">
    <source>
        <dbReference type="PROSITE" id="PS50157"/>
    </source>
</evidence>
<evidence type="ECO:0000313" key="13">
    <source>
        <dbReference type="Proteomes" id="UP000663870"/>
    </source>
</evidence>
<keyword evidence="3" id="KW-0677">Repeat</keyword>
<dbReference type="InterPro" id="IPR013087">
    <property type="entry name" value="Znf_C2H2_type"/>
</dbReference>
<reference evidence="12" key="1">
    <citation type="submission" date="2021-02" db="EMBL/GenBank/DDBJ databases">
        <authorList>
            <person name="Nowell W R."/>
        </authorList>
    </citation>
    <scope>NUCLEOTIDE SEQUENCE</scope>
</reference>
<dbReference type="InterPro" id="IPR036236">
    <property type="entry name" value="Znf_C2H2_sf"/>
</dbReference>
<keyword evidence="2" id="KW-0479">Metal-binding</keyword>
<dbReference type="SMART" id="SM00355">
    <property type="entry name" value="ZnF_C2H2"/>
    <property type="match status" value="3"/>
</dbReference>
<feature type="compositionally biased region" description="Low complexity" evidence="8">
    <location>
        <begin position="115"/>
        <end position="134"/>
    </location>
</feature>
<evidence type="ECO:0000256" key="5">
    <source>
        <dbReference type="ARBA" id="ARBA00022833"/>
    </source>
</evidence>
<organism evidence="12 13">
    <name type="scientific">Rotaria sordida</name>
    <dbReference type="NCBI Taxonomy" id="392033"/>
    <lineage>
        <taxon>Eukaryota</taxon>
        <taxon>Metazoa</taxon>
        <taxon>Spiralia</taxon>
        <taxon>Gnathifera</taxon>
        <taxon>Rotifera</taxon>
        <taxon>Eurotatoria</taxon>
        <taxon>Bdelloidea</taxon>
        <taxon>Philodinida</taxon>
        <taxon>Philodinidae</taxon>
        <taxon>Rotaria</taxon>
    </lineage>
</organism>
<evidence type="ECO:0000313" key="12">
    <source>
        <dbReference type="EMBL" id="CAF0835864.1"/>
    </source>
</evidence>
<dbReference type="PANTHER" id="PTHR23235">
    <property type="entry name" value="KRUEPPEL-LIKE TRANSCRIPTION FACTOR"/>
    <property type="match status" value="1"/>
</dbReference>
<feature type="domain" description="C2H2-type" evidence="9">
    <location>
        <begin position="248"/>
        <end position="277"/>
    </location>
</feature>
<dbReference type="GO" id="GO:0005634">
    <property type="term" value="C:nucleus"/>
    <property type="evidence" value="ECO:0007669"/>
    <property type="project" value="UniProtKB-SubCell"/>
</dbReference>
<dbReference type="SUPFAM" id="SSF57667">
    <property type="entry name" value="beta-beta-alpha zinc fingers"/>
    <property type="match status" value="2"/>
</dbReference>
<keyword evidence="4 7" id="KW-0863">Zinc-finger</keyword>
<feature type="region of interest" description="Disordered" evidence="8">
    <location>
        <begin position="107"/>
        <end position="134"/>
    </location>
</feature>
<dbReference type="EMBL" id="CAJNOL010000089">
    <property type="protein sequence ID" value="CAF0834907.1"/>
    <property type="molecule type" value="Genomic_DNA"/>
</dbReference>
<evidence type="ECO:0000256" key="6">
    <source>
        <dbReference type="ARBA" id="ARBA00023242"/>
    </source>
</evidence>
<comment type="subcellular location">
    <subcellularLocation>
        <location evidence="1">Nucleus</location>
    </subcellularLocation>
</comment>
<keyword evidence="13" id="KW-1185">Reference proteome</keyword>